<dbReference type="HOGENOM" id="CLU_1910097_0_0_1"/>
<evidence type="ECO:0000313" key="3">
    <source>
        <dbReference type="Proteomes" id="UP000008022"/>
    </source>
</evidence>
<evidence type="ECO:0000313" key="2">
    <source>
        <dbReference type="EnsemblPlants" id="ORUFI05G09310.1"/>
    </source>
</evidence>
<sequence length="133" mass="14301">MLAAAARRRDPASAAYSMASMLVLVLFFRCMGAVARAPAGPRRQWLRAAVVALCVALTGLVQLQIYSPAVPLSVALAIWAVSVTCFSAVFLVASARPQGQMTSVTMWREYMTTTKWTASATKPAMSAAMTWLQ</sequence>
<feature type="transmembrane region" description="Helical" evidence="1">
    <location>
        <begin position="14"/>
        <end position="34"/>
    </location>
</feature>
<organism evidence="2 3">
    <name type="scientific">Oryza rufipogon</name>
    <name type="common">Brownbeard rice</name>
    <name type="synonym">Asian wild rice</name>
    <dbReference type="NCBI Taxonomy" id="4529"/>
    <lineage>
        <taxon>Eukaryota</taxon>
        <taxon>Viridiplantae</taxon>
        <taxon>Streptophyta</taxon>
        <taxon>Embryophyta</taxon>
        <taxon>Tracheophyta</taxon>
        <taxon>Spermatophyta</taxon>
        <taxon>Magnoliopsida</taxon>
        <taxon>Liliopsida</taxon>
        <taxon>Poales</taxon>
        <taxon>Poaceae</taxon>
        <taxon>BOP clade</taxon>
        <taxon>Oryzoideae</taxon>
        <taxon>Oryzeae</taxon>
        <taxon>Oryzinae</taxon>
        <taxon>Oryza</taxon>
    </lineage>
</organism>
<dbReference type="PANTHER" id="PTHR46610:SF20">
    <property type="entry name" value="OS05G0181300 PROTEIN"/>
    <property type="match status" value="1"/>
</dbReference>
<keyword evidence="1" id="KW-1133">Transmembrane helix</keyword>
<keyword evidence="3" id="KW-1185">Reference proteome</keyword>
<dbReference type="Proteomes" id="UP000008022">
    <property type="component" value="Unassembled WGS sequence"/>
</dbReference>
<proteinExistence type="predicted"/>
<feature type="transmembrane region" description="Helical" evidence="1">
    <location>
        <begin position="72"/>
        <end position="93"/>
    </location>
</feature>
<reference evidence="2" key="2">
    <citation type="submission" date="2015-06" db="UniProtKB">
        <authorList>
            <consortium name="EnsemblPlants"/>
        </authorList>
    </citation>
    <scope>IDENTIFICATION</scope>
</reference>
<name>A0A0E0PJH6_ORYRU</name>
<keyword evidence="1" id="KW-0472">Membrane</keyword>
<evidence type="ECO:0000256" key="1">
    <source>
        <dbReference type="SAM" id="Phobius"/>
    </source>
</evidence>
<accession>A0A0E0PJH6</accession>
<dbReference type="PANTHER" id="PTHR46610">
    <property type="entry name" value="OS05G0181300 PROTEIN"/>
    <property type="match status" value="1"/>
</dbReference>
<dbReference type="EnsemblPlants" id="ORUFI05G09310.1">
    <property type="protein sequence ID" value="ORUFI05G09310.1"/>
    <property type="gene ID" value="ORUFI05G09310"/>
</dbReference>
<protein>
    <submittedName>
        <fullName evidence="2">Uncharacterized protein</fullName>
    </submittedName>
</protein>
<dbReference type="AlphaFoldDB" id="A0A0E0PJH6"/>
<reference evidence="3" key="1">
    <citation type="submission" date="2013-06" db="EMBL/GenBank/DDBJ databases">
        <authorList>
            <person name="Zhao Q."/>
        </authorList>
    </citation>
    <scope>NUCLEOTIDE SEQUENCE</scope>
    <source>
        <strain evidence="3">cv. W1943</strain>
    </source>
</reference>
<dbReference type="InterPro" id="IPR045501">
    <property type="entry name" value="DUF6490"/>
</dbReference>
<keyword evidence="1" id="KW-0812">Transmembrane</keyword>
<dbReference type="Gramene" id="ORUFI05G09310.1">
    <property type="protein sequence ID" value="ORUFI05G09310.1"/>
    <property type="gene ID" value="ORUFI05G09310"/>
</dbReference>
<feature type="transmembrane region" description="Helical" evidence="1">
    <location>
        <begin position="46"/>
        <end position="66"/>
    </location>
</feature>